<gene>
    <name evidence="1" type="ORF">Ana3638_12415</name>
</gene>
<proteinExistence type="predicted"/>
<protein>
    <submittedName>
        <fullName evidence="1">Uncharacterized protein</fullName>
    </submittedName>
</protein>
<reference evidence="1 2" key="1">
    <citation type="submission" date="2020-01" db="EMBL/GenBank/DDBJ databases">
        <title>Genome analysis of Anaerocolumna sp. CBA3638.</title>
        <authorList>
            <person name="Kim J."/>
            <person name="Roh S.W."/>
        </authorList>
    </citation>
    <scope>NUCLEOTIDE SEQUENCE [LARGE SCALE GENOMIC DNA]</scope>
    <source>
        <strain evidence="1 2">CBA3638</strain>
    </source>
</reference>
<evidence type="ECO:0000313" key="1">
    <source>
        <dbReference type="EMBL" id="QHQ61481.1"/>
    </source>
</evidence>
<evidence type="ECO:0000313" key="2">
    <source>
        <dbReference type="Proteomes" id="UP000464314"/>
    </source>
</evidence>
<accession>A0A6P1TNL5</accession>
<organism evidence="1 2">
    <name type="scientific">Anaerocolumna sedimenticola</name>
    <dbReference type="NCBI Taxonomy" id="2696063"/>
    <lineage>
        <taxon>Bacteria</taxon>
        <taxon>Bacillati</taxon>
        <taxon>Bacillota</taxon>
        <taxon>Clostridia</taxon>
        <taxon>Lachnospirales</taxon>
        <taxon>Lachnospiraceae</taxon>
        <taxon>Anaerocolumna</taxon>
    </lineage>
</organism>
<dbReference type="Proteomes" id="UP000464314">
    <property type="component" value="Chromosome"/>
</dbReference>
<dbReference type="KEGG" id="anr:Ana3638_12415"/>
<keyword evidence="2" id="KW-1185">Reference proteome</keyword>
<dbReference type="AlphaFoldDB" id="A0A6P1TNL5"/>
<dbReference type="RefSeq" id="WP_161838306.1">
    <property type="nucleotide sequence ID" value="NZ_CP048000.1"/>
</dbReference>
<name>A0A6P1TNL5_9FIRM</name>
<dbReference type="EMBL" id="CP048000">
    <property type="protein sequence ID" value="QHQ61481.1"/>
    <property type="molecule type" value="Genomic_DNA"/>
</dbReference>
<sequence>MDKNVKEFDVNSLTEFIDLIDTEKLDNYYYRGENTKYKKIISSSLLREYSDTTKVNVLYGYKKLINQYYYEVANELSEVEKRHFVMGNFKKTV</sequence>